<dbReference type="NCBIfam" id="TIGR00877">
    <property type="entry name" value="purD"/>
    <property type="match status" value="1"/>
</dbReference>
<evidence type="ECO:0000256" key="1">
    <source>
        <dbReference type="ARBA" id="ARBA00001936"/>
    </source>
</evidence>
<dbReference type="Pfam" id="PF02844">
    <property type="entry name" value="GARS_N"/>
    <property type="match status" value="1"/>
</dbReference>
<dbReference type="AlphaFoldDB" id="A0A1M5J9I1"/>
<dbReference type="InterPro" id="IPR020559">
    <property type="entry name" value="PRibGlycinamide_synth_CS"/>
</dbReference>
<dbReference type="InterPro" id="IPR000115">
    <property type="entry name" value="PRibGlycinamide_synth"/>
</dbReference>
<evidence type="ECO:0000256" key="12">
    <source>
        <dbReference type="ARBA" id="ARBA00042242"/>
    </source>
</evidence>
<dbReference type="Gene3D" id="3.40.50.20">
    <property type="match status" value="1"/>
</dbReference>
<keyword evidence="5 14" id="KW-0436">Ligase</keyword>
<dbReference type="PANTHER" id="PTHR43472:SF1">
    <property type="entry name" value="PHOSPHORIBOSYLAMINE--GLYCINE LIGASE, CHLOROPLASTIC"/>
    <property type="match status" value="1"/>
</dbReference>
<evidence type="ECO:0000256" key="5">
    <source>
        <dbReference type="ARBA" id="ARBA00022598"/>
    </source>
</evidence>
<dbReference type="FunFam" id="3.90.600.10:FF:000001">
    <property type="entry name" value="Trifunctional purine biosynthetic protein adenosine-3"/>
    <property type="match status" value="1"/>
</dbReference>
<dbReference type="PROSITE" id="PS00184">
    <property type="entry name" value="GARS"/>
    <property type="match status" value="1"/>
</dbReference>
<dbReference type="HAMAP" id="MF_00138">
    <property type="entry name" value="GARS"/>
    <property type="match status" value="1"/>
</dbReference>
<dbReference type="GO" id="GO:0004637">
    <property type="term" value="F:phosphoribosylamine-glycine ligase activity"/>
    <property type="evidence" value="ECO:0007669"/>
    <property type="project" value="UniProtKB-UniRule"/>
</dbReference>
<dbReference type="PANTHER" id="PTHR43472">
    <property type="entry name" value="PHOSPHORIBOSYLAMINE--GLYCINE LIGASE"/>
    <property type="match status" value="1"/>
</dbReference>
<dbReference type="Gene3D" id="3.30.470.20">
    <property type="entry name" value="ATP-grasp fold, B domain"/>
    <property type="match status" value="1"/>
</dbReference>
<dbReference type="SUPFAM" id="SSF56059">
    <property type="entry name" value="Glutathione synthetase ATP-binding domain-like"/>
    <property type="match status" value="1"/>
</dbReference>
<dbReference type="InterPro" id="IPR020561">
    <property type="entry name" value="PRibGlycinamid_synth_ATP-grasp"/>
</dbReference>
<evidence type="ECO:0000256" key="3">
    <source>
        <dbReference type="ARBA" id="ARBA00005174"/>
    </source>
</evidence>
<organism evidence="17 18">
    <name type="scientific">Thermosyntropha lipolytica DSM 11003</name>
    <dbReference type="NCBI Taxonomy" id="1123382"/>
    <lineage>
        <taxon>Bacteria</taxon>
        <taxon>Bacillati</taxon>
        <taxon>Bacillota</taxon>
        <taxon>Clostridia</taxon>
        <taxon>Eubacteriales</taxon>
        <taxon>Syntrophomonadaceae</taxon>
        <taxon>Thermosyntropha</taxon>
    </lineage>
</organism>
<proteinExistence type="inferred from homology"/>
<dbReference type="InterPro" id="IPR037123">
    <property type="entry name" value="PRibGlycinamide_synth_C_sf"/>
</dbReference>
<name>A0A1M5J9I1_9FIRM</name>
<dbReference type="Pfam" id="PF01071">
    <property type="entry name" value="GARS_A"/>
    <property type="match status" value="1"/>
</dbReference>
<keyword evidence="10" id="KW-0464">Manganese</keyword>
<protein>
    <recommendedName>
        <fullName evidence="4 14">Phosphoribosylamine--glycine ligase</fullName>
        <ecNumber evidence="4 14">6.3.4.13</ecNumber>
    </recommendedName>
    <alternativeName>
        <fullName evidence="14">GARS</fullName>
    </alternativeName>
    <alternativeName>
        <fullName evidence="12 14">Glycinamide ribonucleotide synthetase</fullName>
    </alternativeName>
    <alternativeName>
        <fullName evidence="13 14">Phosphoribosylglycinamide synthetase</fullName>
    </alternativeName>
</protein>
<evidence type="ECO:0000256" key="11">
    <source>
        <dbReference type="ARBA" id="ARBA00038345"/>
    </source>
</evidence>
<dbReference type="Gene3D" id="3.90.600.10">
    <property type="entry name" value="Phosphoribosylglycinamide synthetase, C-terminal domain"/>
    <property type="match status" value="1"/>
</dbReference>
<evidence type="ECO:0000256" key="10">
    <source>
        <dbReference type="ARBA" id="ARBA00023211"/>
    </source>
</evidence>
<reference evidence="18" key="1">
    <citation type="submission" date="2016-11" db="EMBL/GenBank/DDBJ databases">
        <authorList>
            <person name="Varghese N."/>
            <person name="Submissions S."/>
        </authorList>
    </citation>
    <scope>NUCLEOTIDE SEQUENCE [LARGE SCALE GENOMIC DNA]</scope>
    <source>
        <strain evidence="18">DSM 11003</strain>
    </source>
</reference>
<dbReference type="Proteomes" id="UP000242329">
    <property type="component" value="Unassembled WGS sequence"/>
</dbReference>
<dbReference type="Gene3D" id="3.30.1490.20">
    <property type="entry name" value="ATP-grasp fold, A domain"/>
    <property type="match status" value="1"/>
</dbReference>
<evidence type="ECO:0000256" key="15">
    <source>
        <dbReference type="PROSITE-ProRule" id="PRU00409"/>
    </source>
</evidence>
<dbReference type="GO" id="GO:0006189">
    <property type="term" value="P:'de novo' IMP biosynthetic process"/>
    <property type="evidence" value="ECO:0007669"/>
    <property type="project" value="UniProtKB-UniRule"/>
</dbReference>
<dbReference type="UniPathway" id="UPA00074">
    <property type="reaction ID" value="UER00125"/>
</dbReference>
<accession>A0A1M5J9I1</accession>
<dbReference type="STRING" id="1123382.SAMN02745221_00026"/>
<keyword evidence="8 14" id="KW-0658">Purine biosynthesis</keyword>
<feature type="domain" description="ATP-grasp" evidence="16">
    <location>
        <begin position="109"/>
        <end position="318"/>
    </location>
</feature>
<dbReference type="PROSITE" id="PS50975">
    <property type="entry name" value="ATP_GRASP"/>
    <property type="match status" value="1"/>
</dbReference>
<dbReference type="InterPro" id="IPR013815">
    <property type="entry name" value="ATP_grasp_subdomain_1"/>
</dbReference>
<comment type="similarity">
    <text evidence="11 14">Belongs to the GARS family.</text>
</comment>
<evidence type="ECO:0000313" key="18">
    <source>
        <dbReference type="Proteomes" id="UP000242329"/>
    </source>
</evidence>
<dbReference type="GO" id="GO:0009113">
    <property type="term" value="P:purine nucleobase biosynthetic process"/>
    <property type="evidence" value="ECO:0007669"/>
    <property type="project" value="InterPro"/>
</dbReference>
<evidence type="ECO:0000256" key="8">
    <source>
        <dbReference type="ARBA" id="ARBA00022755"/>
    </source>
</evidence>
<evidence type="ECO:0000256" key="14">
    <source>
        <dbReference type="HAMAP-Rule" id="MF_00138"/>
    </source>
</evidence>
<dbReference type="GO" id="GO:0005524">
    <property type="term" value="F:ATP binding"/>
    <property type="evidence" value="ECO:0007669"/>
    <property type="project" value="UniProtKB-UniRule"/>
</dbReference>
<keyword evidence="9 15" id="KW-0067">ATP-binding</keyword>
<dbReference type="OrthoDB" id="9807240at2"/>
<keyword evidence="18" id="KW-1185">Reference proteome</keyword>
<dbReference type="SUPFAM" id="SSF51246">
    <property type="entry name" value="Rudiment single hybrid motif"/>
    <property type="match status" value="1"/>
</dbReference>
<dbReference type="RefSeq" id="WP_073088747.1">
    <property type="nucleotide sequence ID" value="NZ_FQWY01000002.1"/>
</dbReference>
<dbReference type="Pfam" id="PF02843">
    <property type="entry name" value="GARS_C"/>
    <property type="match status" value="1"/>
</dbReference>
<evidence type="ECO:0000256" key="13">
    <source>
        <dbReference type="ARBA" id="ARBA00042864"/>
    </source>
</evidence>
<dbReference type="SUPFAM" id="SSF52440">
    <property type="entry name" value="PreATP-grasp domain"/>
    <property type="match status" value="1"/>
</dbReference>
<dbReference type="SMART" id="SM01210">
    <property type="entry name" value="GARS_C"/>
    <property type="match status" value="1"/>
</dbReference>
<keyword evidence="6" id="KW-0479">Metal-binding</keyword>
<comment type="cofactor">
    <cofactor evidence="1">
        <name>Mn(2+)</name>
        <dbReference type="ChEBI" id="CHEBI:29035"/>
    </cofactor>
</comment>
<evidence type="ECO:0000313" key="17">
    <source>
        <dbReference type="EMBL" id="SHG37234.1"/>
    </source>
</evidence>
<evidence type="ECO:0000256" key="6">
    <source>
        <dbReference type="ARBA" id="ARBA00022723"/>
    </source>
</evidence>
<dbReference type="FunFam" id="3.40.50.20:FF:000006">
    <property type="entry name" value="Phosphoribosylamine--glycine ligase, chloroplastic"/>
    <property type="match status" value="1"/>
</dbReference>
<dbReference type="InterPro" id="IPR020562">
    <property type="entry name" value="PRibGlycinamide_synth_N"/>
</dbReference>
<comment type="catalytic activity">
    <reaction evidence="14">
        <text>5-phospho-beta-D-ribosylamine + glycine + ATP = N(1)-(5-phospho-beta-D-ribosyl)glycinamide + ADP + phosphate + H(+)</text>
        <dbReference type="Rhea" id="RHEA:17453"/>
        <dbReference type="ChEBI" id="CHEBI:15378"/>
        <dbReference type="ChEBI" id="CHEBI:30616"/>
        <dbReference type="ChEBI" id="CHEBI:43474"/>
        <dbReference type="ChEBI" id="CHEBI:57305"/>
        <dbReference type="ChEBI" id="CHEBI:58681"/>
        <dbReference type="ChEBI" id="CHEBI:143788"/>
        <dbReference type="ChEBI" id="CHEBI:456216"/>
        <dbReference type="EC" id="6.3.4.13"/>
    </reaction>
</comment>
<evidence type="ECO:0000259" key="16">
    <source>
        <dbReference type="PROSITE" id="PS50975"/>
    </source>
</evidence>
<dbReference type="InterPro" id="IPR016185">
    <property type="entry name" value="PreATP-grasp_dom_sf"/>
</dbReference>
<evidence type="ECO:0000256" key="2">
    <source>
        <dbReference type="ARBA" id="ARBA00001946"/>
    </source>
</evidence>
<dbReference type="GO" id="GO:0046872">
    <property type="term" value="F:metal ion binding"/>
    <property type="evidence" value="ECO:0007669"/>
    <property type="project" value="UniProtKB-KW"/>
</dbReference>
<comment type="cofactor">
    <cofactor evidence="2">
        <name>Mg(2+)</name>
        <dbReference type="ChEBI" id="CHEBI:18420"/>
    </cofactor>
</comment>
<dbReference type="InterPro" id="IPR020560">
    <property type="entry name" value="PRibGlycinamide_synth_C-dom"/>
</dbReference>
<dbReference type="SMART" id="SM01209">
    <property type="entry name" value="GARS_A"/>
    <property type="match status" value="1"/>
</dbReference>
<evidence type="ECO:0000256" key="9">
    <source>
        <dbReference type="ARBA" id="ARBA00022840"/>
    </source>
</evidence>
<comment type="pathway">
    <text evidence="3 14">Purine metabolism; IMP biosynthesis via de novo pathway; N(1)-(5-phospho-D-ribosyl)glycinamide from 5-phospho-alpha-D-ribose 1-diphosphate: step 2/2.</text>
</comment>
<dbReference type="EMBL" id="FQWY01000002">
    <property type="protein sequence ID" value="SHG37234.1"/>
    <property type="molecule type" value="Genomic_DNA"/>
</dbReference>
<dbReference type="InterPro" id="IPR011761">
    <property type="entry name" value="ATP-grasp"/>
</dbReference>
<keyword evidence="7 15" id="KW-0547">Nucleotide-binding</keyword>
<evidence type="ECO:0000256" key="4">
    <source>
        <dbReference type="ARBA" id="ARBA00013255"/>
    </source>
</evidence>
<dbReference type="InterPro" id="IPR011054">
    <property type="entry name" value="Rudment_hybrid_motif"/>
</dbReference>
<dbReference type="EC" id="6.3.4.13" evidence="4 14"/>
<sequence length="431" mass="46368">MGKKVLVVGQGGREHALVWKLSLSPQVEKIYAAPGNPGIGQIAECVDIGAEDIDKLAAFAREKGIDLTVVGPEAPLMQGIADIFKEKGLLLFGPSRAAARLEGSKAFTKNLLKKYGIPTASYEVFTDAEQALDWAEHYTNQGKKVVIKADGLAAGKGVVIAETFAQAREAIEDIMIKKTLGSAGDKVVIEEFLEGEEVSVFALSDGEDFVILGAAQDHKQVFDGDKGPNTGGMGAYVNPPLYDEKLAVKVREKIIAPVIAAMKEEGTPYAGVLYAGLMVRDGEPKVLEFNARFGDPEAQVLLPMIKDDIYTLLEKVARGELDGYVPQMEEGSCICVVLASGGYPGPYEKGKEITGLNNISPDTLLFHAGTALKDGKLVTNGGRVLNVVCRGQNIEECIDKVYKEVAKVSFAGMHYRRDIGYKALKRKGMKS</sequence>
<evidence type="ECO:0000256" key="7">
    <source>
        <dbReference type="ARBA" id="ARBA00022741"/>
    </source>
</evidence>
<gene>
    <name evidence="14" type="primary">purD</name>
    <name evidence="17" type="ORF">SAMN02745221_00026</name>
</gene>